<gene>
    <name evidence="2" type="ORF">GCM10011380_26480</name>
</gene>
<proteinExistence type="predicted"/>
<feature type="chain" id="PRO_5037343193" evidence="1">
    <location>
        <begin position="28"/>
        <end position="160"/>
    </location>
</feature>
<evidence type="ECO:0000313" key="2">
    <source>
        <dbReference type="EMBL" id="GGB35786.1"/>
    </source>
</evidence>
<evidence type="ECO:0000313" key="3">
    <source>
        <dbReference type="Proteomes" id="UP000623067"/>
    </source>
</evidence>
<dbReference type="AlphaFoldDB" id="A0A916T9V5"/>
<keyword evidence="3" id="KW-1185">Reference proteome</keyword>
<dbReference type="Proteomes" id="UP000623067">
    <property type="component" value="Unassembled WGS sequence"/>
</dbReference>
<evidence type="ECO:0000256" key="1">
    <source>
        <dbReference type="SAM" id="SignalP"/>
    </source>
</evidence>
<protein>
    <submittedName>
        <fullName evidence="2">Uncharacterized protein</fullName>
    </submittedName>
</protein>
<keyword evidence="1" id="KW-0732">Signal</keyword>
<reference evidence="2" key="1">
    <citation type="journal article" date="2014" name="Int. J. Syst. Evol. Microbiol.">
        <title>Complete genome sequence of Corynebacterium casei LMG S-19264T (=DSM 44701T), isolated from a smear-ripened cheese.</title>
        <authorList>
            <consortium name="US DOE Joint Genome Institute (JGI-PGF)"/>
            <person name="Walter F."/>
            <person name="Albersmeier A."/>
            <person name="Kalinowski J."/>
            <person name="Ruckert C."/>
        </authorList>
    </citation>
    <scope>NUCLEOTIDE SEQUENCE</scope>
    <source>
        <strain evidence="2">CGMCC 1.15330</strain>
    </source>
</reference>
<accession>A0A916T9V5</accession>
<dbReference type="EMBL" id="BMIH01000003">
    <property type="protein sequence ID" value="GGB35786.1"/>
    <property type="molecule type" value="Genomic_DNA"/>
</dbReference>
<name>A0A916T9V5_9SPHN</name>
<sequence>MGRSDRKETMMKTTLWAALITGTIAAAAPAAATEHRVRIEHHGGAVDAVYRADVAVSHRQVGAATPGGRASTLRCLWSAGLTVERQAQHPGGSIMTRSISRDAVVEGSRAGWCSGQRAQIAREVALRTDRVRQEMMAIAEEDHSVLRAELDQMHANRAAG</sequence>
<comment type="caution">
    <text evidence="2">The sequence shown here is derived from an EMBL/GenBank/DDBJ whole genome shotgun (WGS) entry which is preliminary data.</text>
</comment>
<feature type="signal peptide" evidence="1">
    <location>
        <begin position="1"/>
        <end position="27"/>
    </location>
</feature>
<organism evidence="2 3">
    <name type="scientific">Sphingomonas metalli</name>
    <dbReference type="NCBI Taxonomy" id="1779358"/>
    <lineage>
        <taxon>Bacteria</taxon>
        <taxon>Pseudomonadati</taxon>
        <taxon>Pseudomonadota</taxon>
        <taxon>Alphaproteobacteria</taxon>
        <taxon>Sphingomonadales</taxon>
        <taxon>Sphingomonadaceae</taxon>
        <taxon>Sphingomonas</taxon>
    </lineage>
</organism>
<reference evidence="2" key="2">
    <citation type="submission" date="2020-09" db="EMBL/GenBank/DDBJ databases">
        <authorList>
            <person name="Sun Q."/>
            <person name="Zhou Y."/>
        </authorList>
    </citation>
    <scope>NUCLEOTIDE SEQUENCE</scope>
    <source>
        <strain evidence="2">CGMCC 1.15330</strain>
    </source>
</reference>